<sequence>MTYKIVQTIERGRKSLVIVPSFWEDKGKLWWPPKKTLFKLMKDDQSEPSKDWKLMKCTLKRNNIQTYQLADDELSAMEENSDTDVQDTVVVEPRETVDLPSQGEINFELLANNLTYNQENQENSNINLTATENFTNSENVLQILNAETVNFDLILSNQNIIAQKLDAVLQIQEVALKNQEKITQELARQSVQLDEITVQLAEINEGRTTGTNVTLLKDVNAADNESFAFKPIDSQRELISLDQLLADKTEKKKFRHHLSFLCTPSNGTGITCAYKLLDILFTRDFLCLCSWAGGSRGDRSKIALKDYKNLLKFFHAMILTWDPTYTVQDNEKFFKIVTRNSTQRKCMKNVRTSSKRSRKLKDNLDKRQKTGNEKPPNDDTKDTERESIQIEERAAIDVDDETEEESQVIQEQALEKENITNNIIDDEDEYDLC</sequence>
<dbReference type="AlphaFoldDB" id="A0A2W1B657"/>
<feature type="compositionally biased region" description="Basic and acidic residues" evidence="1">
    <location>
        <begin position="360"/>
        <end position="396"/>
    </location>
</feature>
<dbReference type="InterPro" id="IPR032071">
    <property type="entry name" value="DUF4806"/>
</dbReference>
<organism evidence="3 4">
    <name type="scientific">Helicoverpa armigera</name>
    <name type="common">Cotton bollworm</name>
    <name type="synonym">Heliothis armigera</name>
    <dbReference type="NCBI Taxonomy" id="29058"/>
    <lineage>
        <taxon>Eukaryota</taxon>
        <taxon>Metazoa</taxon>
        <taxon>Ecdysozoa</taxon>
        <taxon>Arthropoda</taxon>
        <taxon>Hexapoda</taxon>
        <taxon>Insecta</taxon>
        <taxon>Pterygota</taxon>
        <taxon>Neoptera</taxon>
        <taxon>Endopterygota</taxon>
        <taxon>Lepidoptera</taxon>
        <taxon>Glossata</taxon>
        <taxon>Ditrysia</taxon>
        <taxon>Noctuoidea</taxon>
        <taxon>Noctuidae</taxon>
        <taxon>Heliothinae</taxon>
        <taxon>Helicoverpa</taxon>
    </lineage>
</organism>
<protein>
    <recommendedName>
        <fullName evidence="2">DUF4806 domain-containing protein</fullName>
    </recommendedName>
</protein>
<dbReference type="Proteomes" id="UP000249218">
    <property type="component" value="Unassembled WGS sequence"/>
</dbReference>
<keyword evidence="4" id="KW-1185">Reference proteome</keyword>
<feature type="compositionally biased region" description="Acidic residues" evidence="1">
    <location>
        <begin position="397"/>
        <end position="406"/>
    </location>
</feature>
<name>A0A2W1B657_HELAM</name>
<feature type="region of interest" description="Disordered" evidence="1">
    <location>
        <begin position="347"/>
        <end position="413"/>
    </location>
</feature>
<dbReference type="EMBL" id="KZ150712">
    <property type="protein sequence ID" value="PZC70365.1"/>
    <property type="molecule type" value="Genomic_DNA"/>
</dbReference>
<accession>A0A2W1B657</accession>
<dbReference type="Pfam" id="PF16064">
    <property type="entry name" value="DUF4806"/>
    <property type="match status" value="1"/>
</dbReference>
<reference evidence="3 4" key="1">
    <citation type="journal article" date="2017" name="BMC Biol.">
        <title>Genomic innovations, transcriptional plasticity and gene loss underlying the evolution and divergence of two highly polyphagous and invasive Helicoverpa pest species.</title>
        <authorList>
            <person name="Pearce S.L."/>
            <person name="Clarke D.F."/>
            <person name="East P.D."/>
            <person name="Elfekih S."/>
            <person name="Gordon K.H."/>
            <person name="Jermiin L.S."/>
            <person name="McGaughran A."/>
            <person name="Oakeshott J.G."/>
            <person name="Papanikolaou A."/>
            <person name="Perera O.P."/>
            <person name="Rane R.V."/>
            <person name="Richards S."/>
            <person name="Tay W.T."/>
            <person name="Walsh T.K."/>
            <person name="Anderson A."/>
            <person name="Anderson C.J."/>
            <person name="Asgari S."/>
            <person name="Board P.G."/>
            <person name="Bretschneider A."/>
            <person name="Campbell P.M."/>
            <person name="Chertemps T."/>
            <person name="Christeller J.T."/>
            <person name="Coppin C.W."/>
            <person name="Downes S.J."/>
            <person name="Duan G."/>
            <person name="Farnsworth C.A."/>
            <person name="Good R.T."/>
            <person name="Han L.B."/>
            <person name="Han Y.C."/>
            <person name="Hatje K."/>
            <person name="Horne I."/>
            <person name="Huang Y.P."/>
            <person name="Hughes D.S."/>
            <person name="Jacquin-Joly E."/>
            <person name="James W."/>
            <person name="Jhangiani S."/>
            <person name="Kollmar M."/>
            <person name="Kuwar S.S."/>
            <person name="Li S."/>
            <person name="Liu N.Y."/>
            <person name="Maibeche M.T."/>
            <person name="Miller J.R."/>
            <person name="Montagne N."/>
            <person name="Perry T."/>
            <person name="Qu J."/>
            <person name="Song S.V."/>
            <person name="Sutton G.G."/>
            <person name="Vogel H."/>
            <person name="Walenz B.P."/>
            <person name="Xu W."/>
            <person name="Zhang H.J."/>
            <person name="Zou Z."/>
            <person name="Batterham P."/>
            <person name="Edwards O.R."/>
            <person name="Feyereisen R."/>
            <person name="Gibbs R.A."/>
            <person name="Heckel D.G."/>
            <person name="McGrath A."/>
            <person name="Robin C."/>
            <person name="Scherer S.E."/>
            <person name="Worley K.C."/>
            <person name="Wu Y.D."/>
        </authorList>
    </citation>
    <scope>NUCLEOTIDE SEQUENCE [LARGE SCALE GENOMIC DNA]</scope>
    <source>
        <strain evidence="3">Harm_GR_Male_#8</strain>
        <tissue evidence="3">Whole organism</tissue>
    </source>
</reference>
<evidence type="ECO:0000256" key="1">
    <source>
        <dbReference type="SAM" id="MobiDB-lite"/>
    </source>
</evidence>
<feature type="compositionally biased region" description="Basic residues" evidence="1">
    <location>
        <begin position="347"/>
        <end position="359"/>
    </location>
</feature>
<dbReference type="OrthoDB" id="7736237at2759"/>
<feature type="domain" description="DUF4806" evidence="2">
    <location>
        <begin position="227"/>
        <end position="314"/>
    </location>
</feature>
<gene>
    <name evidence="3" type="primary">HaOG202060</name>
    <name evidence="3" type="ORF">B5X24_HaOG202060</name>
</gene>
<evidence type="ECO:0000259" key="2">
    <source>
        <dbReference type="Pfam" id="PF16064"/>
    </source>
</evidence>
<proteinExistence type="predicted"/>
<evidence type="ECO:0000313" key="4">
    <source>
        <dbReference type="Proteomes" id="UP000249218"/>
    </source>
</evidence>
<evidence type="ECO:0000313" key="3">
    <source>
        <dbReference type="EMBL" id="PZC70365.1"/>
    </source>
</evidence>